<dbReference type="PATRIC" id="fig|344882.3.peg.792"/>
<sequence length="79" mass="8819">MKAINLIRDTGMTTAEIAEAIGCTTHSIRYYERGERFPNRRQYRAINELATRRGVTLSAADFAADFIRTPAPEVSKDAA</sequence>
<dbReference type="EMBL" id="LDJL01000011">
    <property type="protein sequence ID" value="KRG69139.1"/>
    <property type="molecule type" value="Genomic_DNA"/>
</dbReference>
<protein>
    <recommendedName>
        <fullName evidence="3">HTH cro/C1-type domain-containing protein</fullName>
    </recommendedName>
</protein>
<dbReference type="AlphaFoldDB" id="A0A0R0CV21"/>
<dbReference type="STRING" id="344882.ABB29_12100"/>
<dbReference type="InterPro" id="IPR010982">
    <property type="entry name" value="Lambda_DNA-bd_dom_sf"/>
</dbReference>
<gene>
    <name evidence="1" type="ORF">ABB29_12100</name>
</gene>
<comment type="caution">
    <text evidence="1">The sequence shown here is derived from an EMBL/GenBank/DDBJ whole genome shotgun (WGS) entry which is preliminary data.</text>
</comment>
<name>A0A0R0CV21_9GAMM</name>
<evidence type="ECO:0000313" key="1">
    <source>
        <dbReference type="EMBL" id="KRG69139.1"/>
    </source>
</evidence>
<organism evidence="1 2">
    <name type="scientific">Pseudoxanthomonas dokdonensis</name>
    <dbReference type="NCBI Taxonomy" id="344882"/>
    <lineage>
        <taxon>Bacteria</taxon>
        <taxon>Pseudomonadati</taxon>
        <taxon>Pseudomonadota</taxon>
        <taxon>Gammaproteobacteria</taxon>
        <taxon>Lysobacterales</taxon>
        <taxon>Lysobacteraceae</taxon>
        <taxon>Pseudoxanthomonas</taxon>
    </lineage>
</organism>
<keyword evidence="2" id="KW-1185">Reference proteome</keyword>
<evidence type="ECO:0000313" key="2">
    <source>
        <dbReference type="Proteomes" id="UP000052052"/>
    </source>
</evidence>
<dbReference type="Gene3D" id="1.10.260.40">
    <property type="entry name" value="lambda repressor-like DNA-binding domains"/>
    <property type="match status" value="1"/>
</dbReference>
<dbReference type="Proteomes" id="UP000052052">
    <property type="component" value="Unassembled WGS sequence"/>
</dbReference>
<dbReference type="RefSeq" id="WP_057659319.1">
    <property type="nucleotide sequence ID" value="NZ_LDJL01000011.1"/>
</dbReference>
<evidence type="ECO:0008006" key="3">
    <source>
        <dbReference type="Google" id="ProtNLM"/>
    </source>
</evidence>
<proteinExistence type="predicted"/>
<dbReference type="GO" id="GO:0003677">
    <property type="term" value="F:DNA binding"/>
    <property type="evidence" value="ECO:0007669"/>
    <property type="project" value="InterPro"/>
</dbReference>
<dbReference type="SUPFAM" id="SSF47413">
    <property type="entry name" value="lambda repressor-like DNA-binding domains"/>
    <property type="match status" value="1"/>
</dbReference>
<accession>A0A0R0CV21</accession>
<reference evidence="1 2" key="1">
    <citation type="submission" date="2015-05" db="EMBL/GenBank/DDBJ databases">
        <title>Genome sequencing and analysis of members of genus Stenotrophomonas.</title>
        <authorList>
            <person name="Patil P.P."/>
            <person name="Midha S."/>
            <person name="Patil P.B."/>
        </authorList>
    </citation>
    <scope>NUCLEOTIDE SEQUENCE [LARGE SCALE GENOMIC DNA]</scope>
    <source>
        <strain evidence="1 2">DSM 21858</strain>
    </source>
</reference>